<reference evidence="2 3" key="1">
    <citation type="submission" date="2019-08" db="EMBL/GenBank/DDBJ databases">
        <authorList>
            <person name="Peeters C."/>
        </authorList>
    </citation>
    <scope>NUCLEOTIDE SEQUENCE [LARGE SCALE GENOMIC DNA]</scope>
    <source>
        <strain evidence="2 3">LMG 31118</strain>
    </source>
</reference>
<evidence type="ECO:0008006" key="4">
    <source>
        <dbReference type="Google" id="ProtNLM"/>
    </source>
</evidence>
<gene>
    <name evidence="2" type="ORF">PCA31118_01139</name>
</gene>
<protein>
    <recommendedName>
        <fullName evidence="4">ABC transporter substrate-binding protein</fullName>
    </recommendedName>
</protein>
<sequence length="285" mass="28676">MNQQELQTLQGFLTQLTQAQAGVKDEQAEALIADAIRRQPDAAYLLVQRALLLDQALVSARAQIATLQAQLQAAQGGALHGHDGFLGGGNTWGNAGNAGSAAGVGYGLGGAGNAGAAAAQASYPTPTQAPASAQPSAPPAPPATPAQRSGWLGDGARSTLGSIATTAAGVAGGAFLFQGIESLFHRNGGGGFFGQPAMGGIGGVGGIGGMSGLGSGMMPSETIINNTIYEDGNRREDGNGNANRQVDASDSDFSNIDDALRDNGDYVDTDASDFSDFSDDDSNYL</sequence>
<accession>A0A5E4ZQS1</accession>
<dbReference type="OrthoDB" id="5998831at2"/>
<organism evidence="2 3">
    <name type="scientific">Pandoraea captiosa</name>
    <dbReference type="NCBI Taxonomy" id="2508302"/>
    <lineage>
        <taxon>Bacteria</taxon>
        <taxon>Pseudomonadati</taxon>
        <taxon>Pseudomonadota</taxon>
        <taxon>Betaproteobacteria</taxon>
        <taxon>Burkholderiales</taxon>
        <taxon>Burkholderiaceae</taxon>
        <taxon>Pandoraea</taxon>
    </lineage>
</organism>
<feature type="compositionally biased region" description="Polar residues" evidence="1">
    <location>
        <begin position="240"/>
        <end position="254"/>
    </location>
</feature>
<dbReference type="Proteomes" id="UP000414136">
    <property type="component" value="Unassembled WGS sequence"/>
</dbReference>
<keyword evidence="3" id="KW-1185">Reference proteome</keyword>
<name>A0A5E4ZQS1_9BURK</name>
<feature type="region of interest" description="Disordered" evidence="1">
    <location>
        <begin position="231"/>
        <end position="285"/>
    </location>
</feature>
<dbReference type="InterPro" id="IPR018648">
    <property type="entry name" value="DUF2076"/>
</dbReference>
<proteinExistence type="predicted"/>
<feature type="region of interest" description="Disordered" evidence="1">
    <location>
        <begin position="121"/>
        <end position="154"/>
    </location>
</feature>
<dbReference type="EMBL" id="CABPSQ010000002">
    <property type="protein sequence ID" value="VVE63198.1"/>
    <property type="molecule type" value="Genomic_DNA"/>
</dbReference>
<evidence type="ECO:0000256" key="1">
    <source>
        <dbReference type="SAM" id="MobiDB-lite"/>
    </source>
</evidence>
<evidence type="ECO:0000313" key="3">
    <source>
        <dbReference type="Proteomes" id="UP000414136"/>
    </source>
</evidence>
<feature type="compositionally biased region" description="Low complexity" evidence="1">
    <location>
        <begin position="121"/>
        <end position="135"/>
    </location>
</feature>
<dbReference type="RefSeq" id="WP_150623882.1">
    <property type="nucleotide sequence ID" value="NZ_CABPSQ010000002.1"/>
</dbReference>
<dbReference type="AlphaFoldDB" id="A0A5E4ZQS1"/>
<evidence type="ECO:0000313" key="2">
    <source>
        <dbReference type="EMBL" id="VVE63198.1"/>
    </source>
</evidence>
<feature type="compositionally biased region" description="Acidic residues" evidence="1">
    <location>
        <begin position="265"/>
        <end position="285"/>
    </location>
</feature>
<dbReference type="Pfam" id="PF09849">
    <property type="entry name" value="DUF2076"/>
    <property type="match status" value="1"/>
</dbReference>